<feature type="domain" description="Carbohydrate kinase PfkB" evidence="6">
    <location>
        <begin position="19"/>
        <end position="272"/>
    </location>
</feature>
<dbReference type="PANTHER" id="PTHR43085">
    <property type="entry name" value="HEXOKINASE FAMILY MEMBER"/>
    <property type="match status" value="1"/>
</dbReference>
<accession>A0A1D8K504</accession>
<dbReference type="RefSeq" id="WP_070071624.1">
    <property type="nucleotide sequence ID" value="NZ_CP017448.1"/>
</dbReference>
<evidence type="ECO:0000313" key="8">
    <source>
        <dbReference type="Proteomes" id="UP000095342"/>
    </source>
</evidence>
<evidence type="ECO:0000256" key="2">
    <source>
        <dbReference type="ARBA" id="ARBA00022679"/>
    </source>
</evidence>
<keyword evidence="4" id="KW-0418">Kinase</keyword>
<evidence type="ECO:0000256" key="4">
    <source>
        <dbReference type="ARBA" id="ARBA00022777"/>
    </source>
</evidence>
<dbReference type="AlphaFoldDB" id="A0A1D8K504"/>
<dbReference type="SUPFAM" id="SSF53613">
    <property type="entry name" value="Ribokinase-like"/>
    <property type="match status" value="1"/>
</dbReference>
<reference evidence="7 8" key="1">
    <citation type="submission" date="2016-09" db="EMBL/GenBank/DDBJ databases">
        <title>Acidihalobacter prosperus V6 (DSM14174).</title>
        <authorList>
            <person name="Khaleque H.N."/>
            <person name="Ramsay J.P."/>
            <person name="Murphy R.J.T."/>
            <person name="Kaksonen A.H."/>
            <person name="Boxall N.J."/>
            <person name="Watkin E.L.J."/>
        </authorList>
    </citation>
    <scope>NUCLEOTIDE SEQUENCE [LARGE SCALE GENOMIC DNA]</scope>
    <source>
        <strain evidence="7 8">V6</strain>
    </source>
</reference>
<dbReference type="Pfam" id="PF00294">
    <property type="entry name" value="PfkB"/>
    <property type="match status" value="1"/>
</dbReference>
<gene>
    <name evidence="7" type="ORF">BJI67_02125</name>
</gene>
<evidence type="ECO:0000313" key="7">
    <source>
        <dbReference type="EMBL" id="AOV16026.1"/>
    </source>
</evidence>
<evidence type="ECO:0000256" key="5">
    <source>
        <dbReference type="ARBA" id="ARBA00022840"/>
    </source>
</evidence>
<name>A0A1D8K504_9GAMM</name>
<protein>
    <recommendedName>
        <fullName evidence="6">Carbohydrate kinase PfkB domain-containing protein</fullName>
    </recommendedName>
</protein>
<dbReference type="InterPro" id="IPR029056">
    <property type="entry name" value="Ribokinase-like"/>
</dbReference>
<dbReference type="PANTHER" id="PTHR43085:SF1">
    <property type="entry name" value="PSEUDOURIDINE KINASE-RELATED"/>
    <property type="match status" value="1"/>
</dbReference>
<sequence length="292" mass="31525">MDRFPVIIGEVLFDCFGADCTLGGAPFNVAWHLQGFGLAPRFVSRVGEDALGAEVLARMADWGMDCRWVGRDADHPTGRVAVSVVGGQPSYDILPAQAYDYVAPPTALGDCADSLFYHGSLAARSEVTRATLLGLRAAFAGRVFVDVNLRAPWWSADSLWPLLLDAAWLKLNDEEAMRLVEDGEGSHLARERRAGQVILTRGAEGADVYDGHGHLQHVTPPVVGGLVDTVGAGDAFSAVVVLGLIEGWSWPLLLGRAVTFAARVCTWRGALSDDRTIYEEIVREWRGAETHG</sequence>
<keyword evidence="5" id="KW-0067">ATP-binding</keyword>
<evidence type="ECO:0000256" key="1">
    <source>
        <dbReference type="ARBA" id="ARBA00010688"/>
    </source>
</evidence>
<comment type="similarity">
    <text evidence="1">Belongs to the carbohydrate kinase PfkB family.</text>
</comment>
<dbReference type="InterPro" id="IPR050306">
    <property type="entry name" value="PfkB_Carbo_kinase"/>
</dbReference>
<dbReference type="Proteomes" id="UP000095342">
    <property type="component" value="Chromosome"/>
</dbReference>
<dbReference type="EMBL" id="CP017448">
    <property type="protein sequence ID" value="AOV16026.1"/>
    <property type="molecule type" value="Genomic_DNA"/>
</dbReference>
<dbReference type="Gene3D" id="3.40.1190.20">
    <property type="match status" value="1"/>
</dbReference>
<dbReference type="KEGG" id="aaeo:BJI67_02125"/>
<dbReference type="InterPro" id="IPR011611">
    <property type="entry name" value="PfkB_dom"/>
</dbReference>
<keyword evidence="2" id="KW-0808">Transferase</keyword>
<dbReference type="GO" id="GO:0016301">
    <property type="term" value="F:kinase activity"/>
    <property type="evidence" value="ECO:0007669"/>
    <property type="project" value="UniProtKB-KW"/>
</dbReference>
<keyword evidence="3" id="KW-0547">Nucleotide-binding</keyword>
<dbReference type="GO" id="GO:0005524">
    <property type="term" value="F:ATP binding"/>
    <property type="evidence" value="ECO:0007669"/>
    <property type="project" value="UniProtKB-KW"/>
</dbReference>
<organism evidence="7 8">
    <name type="scientific">Acidihalobacter aeolianus</name>
    <dbReference type="NCBI Taxonomy" id="2792603"/>
    <lineage>
        <taxon>Bacteria</taxon>
        <taxon>Pseudomonadati</taxon>
        <taxon>Pseudomonadota</taxon>
        <taxon>Gammaproteobacteria</taxon>
        <taxon>Chromatiales</taxon>
        <taxon>Ectothiorhodospiraceae</taxon>
        <taxon>Acidihalobacter</taxon>
    </lineage>
</organism>
<keyword evidence="8" id="KW-1185">Reference proteome</keyword>
<proteinExistence type="inferred from homology"/>
<evidence type="ECO:0000259" key="6">
    <source>
        <dbReference type="Pfam" id="PF00294"/>
    </source>
</evidence>
<evidence type="ECO:0000256" key="3">
    <source>
        <dbReference type="ARBA" id="ARBA00022741"/>
    </source>
</evidence>